<dbReference type="Proteomes" id="UP000199220">
    <property type="component" value="Unassembled WGS sequence"/>
</dbReference>
<name>A0A1H5L2M1_9MICO</name>
<dbReference type="STRING" id="648782.SAMN04488554_2580"/>
<proteinExistence type="predicted"/>
<gene>
    <name evidence="1" type="ORF">SAMN04488554_2580</name>
</gene>
<reference evidence="2" key="1">
    <citation type="submission" date="2016-10" db="EMBL/GenBank/DDBJ databases">
        <authorList>
            <person name="Varghese N."/>
            <person name="Submissions S."/>
        </authorList>
    </citation>
    <scope>NUCLEOTIDE SEQUENCE [LARGE SCALE GENOMIC DNA]</scope>
    <source>
        <strain evidence="2">DSM 21368</strain>
    </source>
</reference>
<evidence type="ECO:0000313" key="2">
    <source>
        <dbReference type="Proteomes" id="UP000199220"/>
    </source>
</evidence>
<dbReference type="RefSeq" id="WP_089773518.1">
    <property type="nucleotide sequence ID" value="NZ_FNTX01000002.1"/>
</dbReference>
<evidence type="ECO:0000313" key="1">
    <source>
        <dbReference type="EMBL" id="SEE71223.1"/>
    </source>
</evidence>
<keyword evidence="2" id="KW-1185">Reference proteome</keyword>
<dbReference type="EMBL" id="FNTX01000002">
    <property type="protein sequence ID" value="SEE71223.1"/>
    <property type="molecule type" value="Genomic_DNA"/>
</dbReference>
<sequence length="99" mass="10167">MNPPAPFRLGGAPMTLSASITLSAAATDARTVATATANLEPTHWQSPAARAYTRRVRDLAAAIEAAAADIDLAASAARVHEAELDHVRQALLTGGPTPV</sequence>
<dbReference type="AlphaFoldDB" id="A0A1H5L2M1"/>
<accession>A0A1H5L2M1</accession>
<organism evidence="1 2">
    <name type="scientific">Ruania alba</name>
    <dbReference type="NCBI Taxonomy" id="648782"/>
    <lineage>
        <taxon>Bacteria</taxon>
        <taxon>Bacillati</taxon>
        <taxon>Actinomycetota</taxon>
        <taxon>Actinomycetes</taxon>
        <taxon>Micrococcales</taxon>
        <taxon>Ruaniaceae</taxon>
        <taxon>Ruania</taxon>
    </lineage>
</organism>
<protein>
    <submittedName>
        <fullName evidence="1">Uncharacterized protein</fullName>
    </submittedName>
</protein>